<dbReference type="PANTHER" id="PTHR36933:SF1">
    <property type="entry name" value="SLL0788 PROTEIN"/>
    <property type="match status" value="1"/>
</dbReference>
<reference evidence="3 4" key="1">
    <citation type="submission" date="2020-05" db="EMBL/GenBank/DDBJ databases">
        <title>Genome sequence of Kribbella sandramycini ATCC 39419.</title>
        <authorList>
            <person name="Maclea K.S."/>
            <person name="Fair J.L."/>
        </authorList>
    </citation>
    <scope>NUCLEOTIDE SEQUENCE [LARGE SCALE GENOMIC DNA]</scope>
    <source>
        <strain evidence="3 4">ATCC 39419</strain>
    </source>
</reference>
<evidence type="ECO:0000313" key="5">
    <source>
        <dbReference type="Proteomes" id="UP000553957"/>
    </source>
</evidence>
<dbReference type="PANTHER" id="PTHR36933">
    <property type="entry name" value="SLL0788 PROTEIN"/>
    <property type="match status" value="1"/>
</dbReference>
<proteinExistence type="predicted"/>
<dbReference type="Proteomes" id="UP000534306">
    <property type="component" value="Unassembled WGS sequence"/>
</dbReference>
<gene>
    <name evidence="2" type="ORF">HNR71_005581</name>
    <name evidence="3" type="ORF">HPO96_08245</name>
</gene>
<dbReference type="RefSeq" id="WP_171672613.1">
    <property type="nucleotide sequence ID" value="NZ_BAAAGT010000002.1"/>
</dbReference>
<protein>
    <submittedName>
        <fullName evidence="3">DUF305 domain-containing protein</fullName>
    </submittedName>
</protein>
<comment type="caution">
    <text evidence="3">The sequence shown here is derived from an EMBL/GenBank/DDBJ whole genome shotgun (WGS) entry which is preliminary data.</text>
</comment>
<keyword evidence="4" id="KW-1185">Reference proteome</keyword>
<reference evidence="2 5" key="2">
    <citation type="submission" date="2020-08" db="EMBL/GenBank/DDBJ databases">
        <title>Sequencing the genomes of 1000 actinobacteria strains.</title>
        <authorList>
            <person name="Klenk H.-P."/>
        </authorList>
    </citation>
    <scope>NUCLEOTIDE SEQUENCE [LARGE SCALE GENOMIC DNA]</scope>
    <source>
        <strain evidence="2 5">DSM 15626</strain>
    </source>
</reference>
<sequence length="183" mass="19878">MLPSAPIIVPGTPGGPNRTVTAVPTSQATVDPDDVKFLRDMMVHHQQAVQMTELARTRATNASVKSLAERIRVGQKPEINAMRVLLTERGQQPPDLSQSHHADHVGMPGMASPAQLADLEKASGAAFDKLFLELMIKHHEGAVAMGYTAVESGSDLRVNELAQEVNITQTKEILTMRKLQTQL</sequence>
<feature type="domain" description="DUF305" evidence="1">
    <location>
        <begin position="34"/>
        <end position="179"/>
    </location>
</feature>
<dbReference type="Pfam" id="PF03713">
    <property type="entry name" value="DUF305"/>
    <property type="match status" value="1"/>
</dbReference>
<dbReference type="EMBL" id="JABJRC010000002">
    <property type="protein sequence ID" value="NOL40232.1"/>
    <property type="molecule type" value="Genomic_DNA"/>
</dbReference>
<dbReference type="Proteomes" id="UP000553957">
    <property type="component" value="Unassembled WGS sequence"/>
</dbReference>
<evidence type="ECO:0000259" key="1">
    <source>
        <dbReference type="Pfam" id="PF03713"/>
    </source>
</evidence>
<dbReference type="InterPro" id="IPR012347">
    <property type="entry name" value="Ferritin-like"/>
</dbReference>
<dbReference type="Gene3D" id="1.20.1260.10">
    <property type="match status" value="1"/>
</dbReference>
<dbReference type="InterPro" id="IPR005183">
    <property type="entry name" value="DUF305_CopM-like"/>
</dbReference>
<evidence type="ECO:0000313" key="2">
    <source>
        <dbReference type="EMBL" id="MBB6569944.1"/>
    </source>
</evidence>
<evidence type="ECO:0000313" key="3">
    <source>
        <dbReference type="EMBL" id="NOL40232.1"/>
    </source>
</evidence>
<name>A0A7Y4NXU0_9ACTN</name>
<dbReference type="EMBL" id="JACHKF010000001">
    <property type="protein sequence ID" value="MBB6569944.1"/>
    <property type="molecule type" value="Genomic_DNA"/>
</dbReference>
<accession>A0A7Y4NXU0</accession>
<evidence type="ECO:0000313" key="4">
    <source>
        <dbReference type="Proteomes" id="UP000534306"/>
    </source>
</evidence>
<dbReference type="AlphaFoldDB" id="A0A7Y4NXU0"/>
<organism evidence="3 4">
    <name type="scientific">Kribbella sandramycini</name>
    <dbReference type="NCBI Taxonomy" id="60450"/>
    <lineage>
        <taxon>Bacteria</taxon>
        <taxon>Bacillati</taxon>
        <taxon>Actinomycetota</taxon>
        <taxon>Actinomycetes</taxon>
        <taxon>Propionibacteriales</taxon>
        <taxon>Kribbellaceae</taxon>
        <taxon>Kribbella</taxon>
    </lineage>
</organism>